<sequence length="345" mass="36807">MRKICFALLTISMLLSNTAVSMAHPGRTDANGGHTCRTNCAKWGLADGEYHYHNAAGTIKPAESTAETPDPAKETDDDSSDATLVADKIKVASKGKLSVYFLNIGQGDATYIRTAAGDDILIDAGKNEAGDVVVDYLKQLRVDDIEIMISTHPDADHVGGLDTVLRNFKVENVYAPKVSHTTDTFKDFLLAVKQEGLKIKEAKAGVLLPLKGVTARFVGPVAAYGDDLNDWSAVLHLTYGINKFLFTGDAEKRSETDMLAGKLALKADVLKAGHHGSVSSTSPAFLKAVAPKYAVISVGKNSYGHPAATILNRLKAAKASVYRTDLNGTVTAVSDGKKISFLKVK</sequence>
<keyword evidence="5" id="KW-0732">Signal</keyword>
<protein>
    <submittedName>
        <fullName evidence="7">Beta-lactamase superfamily II metal-dependent hydrolase</fullName>
    </submittedName>
</protein>
<dbReference type="CDD" id="cd07731">
    <property type="entry name" value="ComA-like_MBL-fold"/>
    <property type="match status" value="1"/>
</dbReference>
<keyword evidence="7" id="KW-0378">Hydrolase</keyword>
<dbReference type="SMART" id="SM00849">
    <property type="entry name" value="Lactamase_B"/>
    <property type="match status" value="1"/>
</dbReference>
<reference evidence="7 8" key="1">
    <citation type="submission" date="2018-07" db="EMBL/GenBank/DDBJ databases">
        <title>Genomic Encyclopedia of Type Strains, Phase III (KMG-III): the genomes of soil and plant-associated and newly described type strains.</title>
        <authorList>
            <person name="Whitman W."/>
        </authorList>
    </citation>
    <scope>NUCLEOTIDE SEQUENCE [LARGE SCALE GENOMIC DNA]</scope>
    <source>
        <strain evidence="7 8">CECT 8236</strain>
    </source>
</reference>
<feature type="region of interest" description="Disordered" evidence="4">
    <location>
        <begin position="58"/>
        <end position="80"/>
    </location>
</feature>
<accession>A0A3D9IVU3</accession>
<dbReference type="InterPro" id="IPR036866">
    <property type="entry name" value="RibonucZ/Hydroxyglut_hydro"/>
</dbReference>
<feature type="chain" id="PRO_5017656408" evidence="5">
    <location>
        <begin position="24"/>
        <end position="345"/>
    </location>
</feature>
<comment type="caution">
    <text evidence="7">The sequence shown here is derived from an EMBL/GenBank/DDBJ whole genome shotgun (WGS) entry which is preliminary data.</text>
</comment>
<dbReference type="PANTHER" id="PTHR30619">
    <property type="entry name" value="DNA INTERNALIZATION/COMPETENCE PROTEIN COMEC/REC2"/>
    <property type="match status" value="1"/>
</dbReference>
<dbReference type="InterPro" id="IPR047773">
    <property type="entry name" value="YHYH_dom_bact"/>
</dbReference>
<evidence type="ECO:0000256" key="3">
    <source>
        <dbReference type="ARBA" id="ARBA00048505"/>
    </source>
</evidence>
<evidence type="ECO:0000259" key="6">
    <source>
        <dbReference type="SMART" id="SM00849"/>
    </source>
</evidence>
<dbReference type="OrthoDB" id="9761531at2"/>
<dbReference type="InterPro" id="IPR035681">
    <property type="entry name" value="ComA-like_MBL"/>
</dbReference>
<evidence type="ECO:0000256" key="5">
    <source>
        <dbReference type="SAM" id="SignalP"/>
    </source>
</evidence>
<dbReference type="Pfam" id="PF00753">
    <property type="entry name" value="Lactamase_B"/>
    <property type="match status" value="1"/>
</dbReference>
<proteinExistence type="predicted"/>
<comment type="catalytic activity">
    <reaction evidence="1">
        <text>3',5'-cyclic CMP + H2O = CMP + H(+)</text>
        <dbReference type="Rhea" id="RHEA:72675"/>
        <dbReference type="ChEBI" id="CHEBI:15377"/>
        <dbReference type="ChEBI" id="CHEBI:15378"/>
        <dbReference type="ChEBI" id="CHEBI:58003"/>
        <dbReference type="ChEBI" id="CHEBI:60377"/>
    </reaction>
    <physiologicalReaction direction="left-to-right" evidence="1">
        <dbReference type="Rhea" id="RHEA:72676"/>
    </physiologicalReaction>
</comment>
<dbReference type="InterPro" id="IPR001279">
    <property type="entry name" value="Metallo-B-lactamas"/>
</dbReference>
<feature type="domain" description="Metallo-beta-lactamase" evidence="6">
    <location>
        <begin position="106"/>
        <end position="300"/>
    </location>
</feature>
<dbReference type="Gene3D" id="3.60.15.10">
    <property type="entry name" value="Ribonuclease Z/Hydroxyacylglutathione hydrolase-like"/>
    <property type="match status" value="1"/>
</dbReference>
<dbReference type="PANTHER" id="PTHR30619:SF7">
    <property type="entry name" value="BETA-LACTAMASE DOMAIN PROTEIN"/>
    <property type="match status" value="1"/>
</dbReference>
<dbReference type="EMBL" id="QRDY01000001">
    <property type="protein sequence ID" value="RED65842.1"/>
    <property type="molecule type" value="Genomic_DNA"/>
</dbReference>
<dbReference type="GO" id="GO:0016787">
    <property type="term" value="F:hydrolase activity"/>
    <property type="evidence" value="ECO:0007669"/>
    <property type="project" value="UniProtKB-KW"/>
</dbReference>
<comment type="catalytic activity">
    <reaction evidence="3">
        <text>3',5'-cyclic UMP + H2O = UMP + H(+)</text>
        <dbReference type="Rhea" id="RHEA:70575"/>
        <dbReference type="ChEBI" id="CHEBI:15377"/>
        <dbReference type="ChEBI" id="CHEBI:15378"/>
        <dbReference type="ChEBI" id="CHEBI:57865"/>
        <dbReference type="ChEBI" id="CHEBI:184387"/>
    </reaction>
    <physiologicalReaction direction="left-to-right" evidence="3">
        <dbReference type="Rhea" id="RHEA:70576"/>
    </physiologicalReaction>
</comment>
<feature type="signal peptide" evidence="5">
    <location>
        <begin position="1"/>
        <end position="23"/>
    </location>
</feature>
<evidence type="ECO:0000313" key="8">
    <source>
        <dbReference type="Proteomes" id="UP000256869"/>
    </source>
</evidence>
<evidence type="ECO:0000256" key="4">
    <source>
        <dbReference type="SAM" id="MobiDB-lite"/>
    </source>
</evidence>
<gene>
    <name evidence="7" type="ORF">DFP95_101337</name>
</gene>
<comment type="function">
    <text evidence="2">Counteracts the endogenous Pycsar antiviral defense system. Phosphodiesterase that enables metal-dependent hydrolysis of host cyclic nucleotide Pycsar defense signals such as cCMP and cUMP.</text>
</comment>
<name>A0A3D9IVU3_9BACL</name>
<dbReference type="RefSeq" id="WP_115990818.1">
    <property type="nucleotide sequence ID" value="NZ_QRDY01000001.1"/>
</dbReference>
<evidence type="ECO:0000256" key="2">
    <source>
        <dbReference type="ARBA" id="ARBA00034301"/>
    </source>
</evidence>
<evidence type="ECO:0000313" key="7">
    <source>
        <dbReference type="EMBL" id="RED65842.1"/>
    </source>
</evidence>
<keyword evidence="8" id="KW-1185">Reference proteome</keyword>
<dbReference type="InterPro" id="IPR052159">
    <property type="entry name" value="Competence_DNA_uptake"/>
</dbReference>
<evidence type="ECO:0000256" key="1">
    <source>
        <dbReference type="ARBA" id="ARBA00034221"/>
    </source>
</evidence>
<dbReference type="NCBIfam" id="NF033223">
    <property type="entry name" value="YHYH_alt"/>
    <property type="match status" value="1"/>
</dbReference>
<dbReference type="AlphaFoldDB" id="A0A3D9IVU3"/>
<organism evidence="7 8">
    <name type="scientific">Cohnella lupini</name>
    <dbReference type="NCBI Taxonomy" id="1294267"/>
    <lineage>
        <taxon>Bacteria</taxon>
        <taxon>Bacillati</taxon>
        <taxon>Bacillota</taxon>
        <taxon>Bacilli</taxon>
        <taxon>Bacillales</taxon>
        <taxon>Paenibacillaceae</taxon>
        <taxon>Cohnella</taxon>
    </lineage>
</organism>
<dbReference type="SUPFAM" id="SSF56281">
    <property type="entry name" value="Metallo-hydrolase/oxidoreductase"/>
    <property type="match status" value="1"/>
</dbReference>
<dbReference type="Proteomes" id="UP000256869">
    <property type="component" value="Unassembled WGS sequence"/>
</dbReference>